<comment type="caution">
    <text evidence="1">The sequence shown here is derived from an EMBL/GenBank/DDBJ whole genome shotgun (WGS) entry which is preliminary data.</text>
</comment>
<protein>
    <submittedName>
        <fullName evidence="1">DNA-binding protein</fullName>
    </submittedName>
</protein>
<dbReference type="Proteomes" id="UP000241201">
    <property type="component" value="Unassembled WGS sequence"/>
</dbReference>
<dbReference type="EMBL" id="PYLP01000002">
    <property type="protein sequence ID" value="PST41655.1"/>
    <property type="molecule type" value="Genomic_DNA"/>
</dbReference>
<dbReference type="GeneID" id="77469956"/>
<dbReference type="GO" id="GO:0003677">
    <property type="term" value="F:DNA binding"/>
    <property type="evidence" value="ECO:0007669"/>
    <property type="project" value="UniProtKB-KW"/>
</dbReference>
<keyword evidence="2" id="KW-1185">Reference proteome</keyword>
<dbReference type="RefSeq" id="WP_106987181.1">
    <property type="nucleotide sequence ID" value="NZ_JADPLM010000021.1"/>
</dbReference>
<sequence>MEVRPTKMLTEKELREDLGISRDQLLNFIDLEIFHPIRLGRGRKFSQQEILEFQRKYAGLDVSNYHKAKKAKEYVDSLA</sequence>
<evidence type="ECO:0000313" key="2">
    <source>
        <dbReference type="Proteomes" id="UP000241201"/>
    </source>
</evidence>
<evidence type="ECO:0000313" key="1">
    <source>
        <dbReference type="EMBL" id="PST41655.1"/>
    </source>
</evidence>
<gene>
    <name evidence="1" type="ORF">C7U55_02395</name>
</gene>
<organism evidence="1 2">
    <name type="scientific">Faecalibacillus faecis</name>
    <dbReference type="NCBI Taxonomy" id="1982628"/>
    <lineage>
        <taxon>Bacteria</taxon>
        <taxon>Bacillati</taxon>
        <taxon>Bacillota</taxon>
        <taxon>Erysipelotrichia</taxon>
        <taxon>Erysipelotrichales</taxon>
        <taxon>Coprobacillaceae</taxon>
        <taxon>Faecalibacillus</taxon>
    </lineage>
</organism>
<accession>A0A2T3G269</accession>
<dbReference type="SUPFAM" id="SSF46955">
    <property type="entry name" value="Putative DNA-binding domain"/>
    <property type="match status" value="1"/>
</dbReference>
<proteinExistence type="predicted"/>
<reference evidence="2" key="1">
    <citation type="submission" date="2018-03" db="EMBL/GenBank/DDBJ databases">
        <title>Lachnoclostridium SNUG30370 gen.nov., sp.nov., isolated from human faeces.</title>
        <authorList>
            <person name="Seo B."/>
            <person name="Jeon K."/>
            <person name="Ko G."/>
        </authorList>
    </citation>
    <scope>NUCLEOTIDE SEQUENCE [LARGE SCALE GENOMIC DNA]</scope>
    <source>
        <strain evidence="2">SNUG30370</strain>
    </source>
</reference>
<dbReference type="InterPro" id="IPR009061">
    <property type="entry name" value="DNA-bd_dom_put_sf"/>
</dbReference>
<name>A0A2T3G269_9FIRM</name>
<dbReference type="AlphaFoldDB" id="A0A2T3G269"/>
<keyword evidence="1" id="KW-0238">DNA-binding</keyword>